<dbReference type="AlphaFoldDB" id="A0AA40DLG5"/>
<dbReference type="InterPro" id="IPR052895">
    <property type="entry name" value="HetReg/Transcr_Mod"/>
</dbReference>
<evidence type="ECO:0000259" key="1">
    <source>
        <dbReference type="Pfam" id="PF06985"/>
    </source>
</evidence>
<dbReference type="Proteomes" id="UP001172102">
    <property type="component" value="Unassembled WGS sequence"/>
</dbReference>
<evidence type="ECO:0000313" key="3">
    <source>
        <dbReference type="Proteomes" id="UP001172102"/>
    </source>
</evidence>
<reference evidence="2" key="1">
    <citation type="submission" date="2023-06" db="EMBL/GenBank/DDBJ databases">
        <title>Genome-scale phylogeny and comparative genomics of the fungal order Sordariales.</title>
        <authorList>
            <consortium name="Lawrence Berkeley National Laboratory"/>
            <person name="Hensen N."/>
            <person name="Bonometti L."/>
            <person name="Westerberg I."/>
            <person name="Brannstrom I.O."/>
            <person name="Guillou S."/>
            <person name="Cros-Aarteil S."/>
            <person name="Calhoun S."/>
            <person name="Haridas S."/>
            <person name="Kuo A."/>
            <person name="Mondo S."/>
            <person name="Pangilinan J."/>
            <person name="Riley R."/>
            <person name="Labutti K."/>
            <person name="Andreopoulos B."/>
            <person name="Lipzen A."/>
            <person name="Chen C."/>
            <person name="Yanf M."/>
            <person name="Daum C."/>
            <person name="Ng V."/>
            <person name="Clum A."/>
            <person name="Steindorff A."/>
            <person name="Ohm R."/>
            <person name="Martin F."/>
            <person name="Silar P."/>
            <person name="Natvig D."/>
            <person name="Lalanne C."/>
            <person name="Gautier V."/>
            <person name="Ament-Velasquez S.L."/>
            <person name="Kruys A."/>
            <person name="Hutchinson M.I."/>
            <person name="Powell A.J."/>
            <person name="Barry K."/>
            <person name="Miller A.N."/>
            <person name="Grigoriev I.V."/>
            <person name="Debuchy R."/>
            <person name="Gladieux P."/>
            <person name="Thoren M.H."/>
            <person name="Johannesson H."/>
        </authorList>
    </citation>
    <scope>NUCLEOTIDE SEQUENCE</scope>
    <source>
        <strain evidence="2">SMH4607-1</strain>
    </source>
</reference>
<dbReference type="PANTHER" id="PTHR24148">
    <property type="entry name" value="ANKYRIN REPEAT DOMAIN-CONTAINING PROTEIN 39 HOMOLOG-RELATED"/>
    <property type="match status" value="1"/>
</dbReference>
<dbReference type="Pfam" id="PF06985">
    <property type="entry name" value="HET"/>
    <property type="match status" value="1"/>
</dbReference>
<proteinExistence type="predicted"/>
<feature type="domain" description="Heterokaryon incompatibility" evidence="1">
    <location>
        <begin position="93"/>
        <end position="183"/>
    </location>
</feature>
<dbReference type="PANTHER" id="PTHR24148:SF73">
    <property type="entry name" value="HET DOMAIN PROTEIN (AFU_ORTHOLOGUE AFUA_8G01020)"/>
    <property type="match status" value="1"/>
</dbReference>
<sequence>MVCAWPHPLVSQSGVWRLQIILILVCPRFNSRLVIDEIWRAGAPGSVPIASSVLYQALQGQNDIRLMQLEPGSITNPVRVNLTTVDFRSSPPYDAISYVWGNQTPTHTISCNGVDLGVTANLHSALVQARLANAGRLVWADAVCINQSNVQERGSQVASMGLLYRRAVKVLICMGNPPDENGAEMSCTSLPEWPPCTTSALDTRASHCTLTIRCRTTCDGGRWWC</sequence>
<protein>
    <submittedName>
        <fullName evidence="2">Heterokaryon incompatibility protein-domain-containing protein</fullName>
    </submittedName>
</protein>
<gene>
    <name evidence="2" type="ORF">B0H67DRAFT_316434</name>
</gene>
<dbReference type="InterPro" id="IPR010730">
    <property type="entry name" value="HET"/>
</dbReference>
<evidence type="ECO:0000313" key="2">
    <source>
        <dbReference type="EMBL" id="KAK0707555.1"/>
    </source>
</evidence>
<dbReference type="EMBL" id="JAUKUA010000006">
    <property type="protein sequence ID" value="KAK0707555.1"/>
    <property type="molecule type" value="Genomic_DNA"/>
</dbReference>
<accession>A0AA40DLG5</accession>
<keyword evidence="3" id="KW-1185">Reference proteome</keyword>
<name>A0AA40DLG5_9PEZI</name>
<organism evidence="2 3">
    <name type="scientific">Lasiosphaeris hirsuta</name>
    <dbReference type="NCBI Taxonomy" id="260670"/>
    <lineage>
        <taxon>Eukaryota</taxon>
        <taxon>Fungi</taxon>
        <taxon>Dikarya</taxon>
        <taxon>Ascomycota</taxon>
        <taxon>Pezizomycotina</taxon>
        <taxon>Sordariomycetes</taxon>
        <taxon>Sordariomycetidae</taxon>
        <taxon>Sordariales</taxon>
        <taxon>Lasiosphaeriaceae</taxon>
        <taxon>Lasiosphaeris</taxon>
    </lineage>
</organism>
<comment type="caution">
    <text evidence="2">The sequence shown here is derived from an EMBL/GenBank/DDBJ whole genome shotgun (WGS) entry which is preliminary data.</text>
</comment>